<accession>A0A7J7LDE5</accession>
<dbReference type="Proteomes" id="UP000541444">
    <property type="component" value="Unassembled WGS sequence"/>
</dbReference>
<gene>
    <name evidence="2" type="ORF">GIB67_013994</name>
</gene>
<keyword evidence="1" id="KW-1133">Transmembrane helix</keyword>
<proteinExistence type="predicted"/>
<comment type="caution">
    <text evidence="2">The sequence shown here is derived from an EMBL/GenBank/DDBJ whole genome shotgun (WGS) entry which is preliminary data.</text>
</comment>
<keyword evidence="3" id="KW-1185">Reference proteome</keyword>
<protein>
    <submittedName>
        <fullName evidence="2">Uncharacterized protein</fullName>
    </submittedName>
</protein>
<dbReference type="EMBL" id="JACGCM010002358">
    <property type="protein sequence ID" value="KAF6140701.1"/>
    <property type="molecule type" value="Genomic_DNA"/>
</dbReference>
<feature type="non-terminal residue" evidence="2">
    <location>
        <position position="125"/>
    </location>
</feature>
<evidence type="ECO:0000313" key="3">
    <source>
        <dbReference type="Proteomes" id="UP000541444"/>
    </source>
</evidence>
<sequence>RRETLGALAIINNAETKVVFFCLLKNSAAGFMFLLTAEFFVRQQIQQKVFRLHFMLKKNSALGRKIDASIALVSNASPNLKNQIRAVGSKIQQLESLISLSNYCCCCCCCLGTHLSAKSGTIGLC</sequence>
<keyword evidence="1" id="KW-0812">Transmembrane</keyword>
<name>A0A7J7LDE5_9MAGN</name>
<evidence type="ECO:0000256" key="1">
    <source>
        <dbReference type="SAM" id="Phobius"/>
    </source>
</evidence>
<reference evidence="2 3" key="1">
    <citation type="journal article" date="2020" name="IScience">
        <title>Genome Sequencing of the Endangered Kingdonia uniflora (Circaeasteraceae, Ranunculales) Reveals Potential Mechanisms of Evolutionary Specialization.</title>
        <authorList>
            <person name="Sun Y."/>
            <person name="Deng T."/>
            <person name="Zhang A."/>
            <person name="Moore M.J."/>
            <person name="Landis J.B."/>
            <person name="Lin N."/>
            <person name="Zhang H."/>
            <person name="Zhang X."/>
            <person name="Huang J."/>
            <person name="Zhang X."/>
            <person name="Sun H."/>
            <person name="Wang H."/>
        </authorList>
    </citation>
    <scope>NUCLEOTIDE SEQUENCE [LARGE SCALE GENOMIC DNA]</scope>
    <source>
        <strain evidence="2">TB1705</strain>
        <tissue evidence="2">Leaf</tissue>
    </source>
</reference>
<keyword evidence="1" id="KW-0472">Membrane</keyword>
<evidence type="ECO:0000313" key="2">
    <source>
        <dbReference type="EMBL" id="KAF6140701.1"/>
    </source>
</evidence>
<dbReference type="AlphaFoldDB" id="A0A7J7LDE5"/>
<organism evidence="2 3">
    <name type="scientific">Kingdonia uniflora</name>
    <dbReference type="NCBI Taxonomy" id="39325"/>
    <lineage>
        <taxon>Eukaryota</taxon>
        <taxon>Viridiplantae</taxon>
        <taxon>Streptophyta</taxon>
        <taxon>Embryophyta</taxon>
        <taxon>Tracheophyta</taxon>
        <taxon>Spermatophyta</taxon>
        <taxon>Magnoliopsida</taxon>
        <taxon>Ranunculales</taxon>
        <taxon>Circaeasteraceae</taxon>
        <taxon>Kingdonia</taxon>
    </lineage>
</organism>
<feature type="transmembrane region" description="Helical" evidence="1">
    <location>
        <begin position="18"/>
        <end position="41"/>
    </location>
</feature>